<evidence type="ECO:0000259" key="10">
    <source>
        <dbReference type="PROSITE" id="PS50850"/>
    </source>
</evidence>
<dbReference type="PROSITE" id="PS00217">
    <property type="entry name" value="SUGAR_TRANSPORT_2"/>
    <property type="match status" value="1"/>
</dbReference>
<dbReference type="Pfam" id="PF00083">
    <property type="entry name" value="Sugar_tr"/>
    <property type="match status" value="1"/>
</dbReference>
<evidence type="ECO:0000256" key="8">
    <source>
        <dbReference type="ARBA" id="ARBA00023136"/>
    </source>
</evidence>
<feature type="transmembrane region" description="Helical" evidence="9">
    <location>
        <begin position="169"/>
        <end position="189"/>
    </location>
</feature>
<keyword evidence="6" id="KW-0769">Symport</keyword>
<dbReference type="PROSITE" id="PS50850">
    <property type="entry name" value="MFS"/>
    <property type="match status" value="1"/>
</dbReference>
<evidence type="ECO:0000256" key="7">
    <source>
        <dbReference type="ARBA" id="ARBA00022989"/>
    </source>
</evidence>
<feature type="transmembrane region" description="Helical" evidence="9">
    <location>
        <begin position="195"/>
        <end position="215"/>
    </location>
</feature>
<dbReference type="InterPro" id="IPR036259">
    <property type="entry name" value="MFS_trans_sf"/>
</dbReference>
<sequence>MGNSISTNVAEGDVRTSMESWRAVSAAVAGNILEWYDFAIYGYVATIIARNFFPSGDEVGALLATFATFGIGFVARPLGGIIIGRMGDTKGRKAALLLTIFLMALGTIGIGVIPSYNSIGVLAPLLLVICRLMQGFAAGGEWGGATAFIVEWAPQNRRGFFGSFQQASVAGGLLLGSAIAAICSTLLSGDQMESWGWRIPFLLGIFLVPVGMYMRSDIEETPIYRKAKEAPSGPQTPGWILAAKAFGFTILWTVSYYVILYYMPTFTEKYAGLARTQSLWSNTIGLILLVVAIPAMGLLSDRIGRKPLLIGCCIAFALLTYPLFSFMLSGTSLATVIIVQLIFGLMIAMFSGPGPAAIAEIFPTHSRSTWMSTGYSLATSIFGGFAPFIATWLISSTGSPISPTYYLIIAAIVSAIVIATLKETAHEELR</sequence>
<comment type="caution">
    <text evidence="11">The sequence shown here is derived from an EMBL/GenBank/DDBJ whole genome shotgun (WGS) entry which is preliminary data.</text>
</comment>
<keyword evidence="4" id="KW-1003">Cell membrane</keyword>
<evidence type="ECO:0000313" key="12">
    <source>
        <dbReference type="Proteomes" id="UP001172645"/>
    </source>
</evidence>
<dbReference type="SUPFAM" id="SSF103473">
    <property type="entry name" value="MFS general substrate transporter"/>
    <property type="match status" value="1"/>
</dbReference>
<dbReference type="Proteomes" id="UP001172645">
    <property type="component" value="Unassembled WGS sequence"/>
</dbReference>
<feature type="transmembrane region" description="Helical" evidence="9">
    <location>
        <begin position="279"/>
        <end position="299"/>
    </location>
</feature>
<evidence type="ECO:0000256" key="2">
    <source>
        <dbReference type="ARBA" id="ARBA00008240"/>
    </source>
</evidence>
<feature type="transmembrane region" description="Helical" evidence="9">
    <location>
        <begin position="405"/>
        <end position="421"/>
    </location>
</feature>
<comment type="similarity">
    <text evidence="2">Belongs to the major facilitator superfamily. Metabolite:H+ Symporter (MHS) family (TC 2.A.1.6) family.</text>
</comment>
<feature type="transmembrane region" description="Helical" evidence="9">
    <location>
        <begin position="61"/>
        <end position="83"/>
    </location>
</feature>
<comment type="subcellular location">
    <subcellularLocation>
        <location evidence="1">Cell membrane</location>
        <topology evidence="1">Multi-pass membrane protein</topology>
    </subcellularLocation>
</comment>
<dbReference type="InterPro" id="IPR051084">
    <property type="entry name" value="H+-coupled_symporters"/>
</dbReference>
<protein>
    <submittedName>
        <fullName evidence="11">MFS transporter</fullName>
    </submittedName>
</protein>
<reference evidence="11" key="1">
    <citation type="submission" date="2023-06" db="EMBL/GenBank/DDBJ databases">
        <title>Phylogenetic Diversity of Rhizobium strains.</title>
        <authorList>
            <person name="Moura F.T."/>
            <person name="Helene L.C.F."/>
            <person name="Hungria M."/>
        </authorList>
    </citation>
    <scope>NUCLEOTIDE SEQUENCE</scope>
    <source>
        <strain evidence="11">CCGE526</strain>
    </source>
</reference>
<accession>A0ABT7JQT0</accession>
<dbReference type="PANTHER" id="PTHR43528">
    <property type="entry name" value="ALPHA-KETOGLUTARATE PERMEASE"/>
    <property type="match status" value="1"/>
</dbReference>
<organism evidence="11 12">
    <name type="scientific">Rhizobium mayense</name>
    <dbReference type="NCBI Taxonomy" id="1312184"/>
    <lineage>
        <taxon>Bacteria</taxon>
        <taxon>Pseudomonadati</taxon>
        <taxon>Pseudomonadota</taxon>
        <taxon>Alphaproteobacteria</taxon>
        <taxon>Hyphomicrobiales</taxon>
        <taxon>Rhizobiaceae</taxon>
        <taxon>Rhizobium/Agrobacterium group</taxon>
        <taxon>Rhizobium</taxon>
    </lineage>
</organism>
<feature type="transmembrane region" description="Helical" evidence="9">
    <location>
        <begin position="373"/>
        <end position="393"/>
    </location>
</feature>
<name>A0ABT7JQT0_9HYPH</name>
<keyword evidence="8 9" id="KW-0472">Membrane</keyword>
<feature type="transmembrane region" description="Helical" evidence="9">
    <location>
        <begin position="236"/>
        <end position="259"/>
    </location>
</feature>
<dbReference type="PROSITE" id="PS00216">
    <property type="entry name" value="SUGAR_TRANSPORT_1"/>
    <property type="match status" value="1"/>
</dbReference>
<feature type="domain" description="Major facilitator superfamily (MFS) profile" evidence="10">
    <location>
        <begin position="23"/>
        <end position="426"/>
    </location>
</feature>
<evidence type="ECO:0000256" key="6">
    <source>
        <dbReference type="ARBA" id="ARBA00022847"/>
    </source>
</evidence>
<keyword evidence="7 9" id="KW-1133">Transmembrane helix</keyword>
<gene>
    <name evidence="11" type="ORF">PY649_07340</name>
</gene>
<feature type="transmembrane region" description="Helical" evidence="9">
    <location>
        <begin position="122"/>
        <end position="149"/>
    </location>
</feature>
<evidence type="ECO:0000313" key="11">
    <source>
        <dbReference type="EMBL" id="MDL2398699.1"/>
    </source>
</evidence>
<dbReference type="Pfam" id="PF07690">
    <property type="entry name" value="MFS_1"/>
    <property type="match status" value="1"/>
</dbReference>
<dbReference type="InterPro" id="IPR005829">
    <property type="entry name" value="Sugar_transporter_CS"/>
</dbReference>
<evidence type="ECO:0000256" key="4">
    <source>
        <dbReference type="ARBA" id="ARBA00022475"/>
    </source>
</evidence>
<evidence type="ECO:0000256" key="1">
    <source>
        <dbReference type="ARBA" id="ARBA00004651"/>
    </source>
</evidence>
<evidence type="ECO:0000256" key="9">
    <source>
        <dbReference type="SAM" id="Phobius"/>
    </source>
</evidence>
<dbReference type="RefSeq" id="WP_285867571.1">
    <property type="nucleotide sequence ID" value="NZ_JARFYM010000004.1"/>
</dbReference>
<proteinExistence type="inferred from homology"/>
<feature type="transmembrane region" description="Helical" evidence="9">
    <location>
        <begin position="308"/>
        <end position="327"/>
    </location>
</feature>
<dbReference type="InterPro" id="IPR011701">
    <property type="entry name" value="MFS"/>
</dbReference>
<dbReference type="InterPro" id="IPR020846">
    <property type="entry name" value="MFS_dom"/>
</dbReference>
<dbReference type="PANTHER" id="PTHR43528:SF1">
    <property type="entry name" value="ALPHA-KETOGLUTARATE PERMEASE"/>
    <property type="match status" value="1"/>
</dbReference>
<feature type="transmembrane region" description="Helical" evidence="9">
    <location>
        <begin position="333"/>
        <end position="352"/>
    </location>
</feature>
<dbReference type="EMBL" id="JARFYM010000004">
    <property type="protein sequence ID" value="MDL2398699.1"/>
    <property type="molecule type" value="Genomic_DNA"/>
</dbReference>
<keyword evidence="3" id="KW-0813">Transport</keyword>
<keyword evidence="12" id="KW-1185">Reference proteome</keyword>
<keyword evidence="5 9" id="KW-0812">Transmembrane</keyword>
<evidence type="ECO:0000256" key="3">
    <source>
        <dbReference type="ARBA" id="ARBA00022448"/>
    </source>
</evidence>
<dbReference type="Gene3D" id="1.20.1250.20">
    <property type="entry name" value="MFS general substrate transporter like domains"/>
    <property type="match status" value="2"/>
</dbReference>
<dbReference type="InterPro" id="IPR005828">
    <property type="entry name" value="MFS_sugar_transport-like"/>
</dbReference>
<feature type="transmembrane region" description="Helical" evidence="9">
    <location>
        <begin position="95"/>
        <end position="116"/>
    </location>
</feature>
<evidence type="ECO:0000256" key="5">
    <source>
        <dbReference type="ARBA" id="ARBA00022692"/>
    </source>
</evidence>